<dbReference type="Gene3D" id="3.20.20.190">
    <property type="entry name" value="Phosphatidylinositol (PI) phosphodiesterase"/>
    <property type="match status" value="1"/>
</dbReference>
<evidence type="ECO:0000259" key="1">
    <source>
        <dbReference type="PROSITE" id="PS51704"/>
    </source>
</evidence>
<dbReference type="SUPFAM" id="SSF51695">
    <property type="entry name" value="PLC-like phosphodiesterases"/>
    <property type="match status" value="1"/>
</dbReference>
<dbReference type="InterPro" id="IPR030395">
    <property type="entry name" value="GP_PDE_dom"/>
</dbReference>
<dbReference type="EMBL" id="JALBUU010000004">
    <property type="protein sequence ID" value="MCI0753171.1"/>
    <property type="molecule type" value="Genomic_DNA"/>
</dbReference>
<gene>
    <name evidence="2" type="ORF">MON41_05255</name>
</gene>
<reference evidence="2 3" key="1">
    <citation type="submission" date="2022-03" db="EMBL/GenBank/DDBJ databases">
        <title>Complete genome analysis of Roseomonas KG 17.1 : a prolific producer of plant growth promoters.</title>
        <authorList>
            <person name="Saadouli I."/>
            <person name="Najjari A."/>
            <person name="Mosbah A."/>
            <person name="Ouzari H.I."/>
        </authorList>
    </citation>
    <scope>NUCLEOTIDE SEQUENCE [LARGE SCALE GENOMIC DNA]</scope>
    <source>
        <strain evidence="2 3">KG17-1</strain>
    </source>
</reference>
<sequence length="250" mass="26318">MQAQPHLVAIVSHRGGAILWPENSLLAFRGSAALAVEQLECDVHLSADGVPVVIHDARLDRTTEAAGAVAEHSASELAQLRLRGAGEERVPLLADLAALLRPARQALQVELKPAPGQMPDPALLRQSLRVLDEAGLRSRTHIIAFEAELAAAALAAGGLGGVVWLFGRETLRAIGTTGVVGVARAHGFGTVETEIAALDATMLAELRRAGLRVGVWGANQAPEIRKALELRVDLMATDDPVLALRLRNGG</sequence>
<dbReference type="PANTHER" id="PTHR46211:SF14">
    <property type="entry name" value="GLYCEROPHOSPHODIESTER PHOSPHODIESTERASE"/>
    <property type="match status" value="1"/>
</dbReference>
<dbReference type="Proteomes" id="UP001201985">
    <property type="component" value="Unassembled WGS sequence"/>
</dbReference>
<dbReference type="PANTHER" id="PTHR46211">
    <property type="entry name" value="GLYCEROPHOSPHORYL DIESTER PHOSPHODIESTERASE"/>
    <property type="match status" value="1"/>
</dbReference>
<evidence type="ECO:0000313" key="3">
    <source>
        <dbReference type="Proteomes" id="UP001201985"/>
    </source>
</evidence>
<feature type="domain" description="GP-PDE" evidence="1">
    <location>
        <begin position="8"/>
        <end position="247"/>
    </location>
</feature>
<keyword evidence="3" id="KW-1185">Reference proteome</keyword>
<accession>A0ABS9W1K1</accession>
<dbReference type="RefSeq" id="WP_120007423.1">
    <property type="nucleotide sequence ID" value="NZ_JALBUU010000004.1"/>
</dbReference>
<name>A0ABS9W1K1_9PROT</name>
<comment type="caution">
    <text evidence="2">The sequence shown here is derived from an EMBL/GenBank/DDBJ whole genome shotgun (WGS) entry which is preliminary data.</text>
</comment>
<proteinExistence type="predicted"/>
<organism evidence="2 3">
    <name type="scientific">Teichococcus vastitatis</name>
    <dbReference type="NCBI Taxonomy" id="2307076"/>
    <lineage>
        <taxon>Bacteria</taxon>
        <taxon>Pseudomonadati</taxon>
        <taxon>Pseudomonadota</taxon>
        <taxon>Alphaproteobacteria</taxon>
        <taxon>Acetobacterales</taxon>
        <taxon>Roseomonadaceae</taxon>
        <taxon>Roseomonas</taxon>
    </lineage>
</organism>
<dbReference type="PROSITE" id="PS51704">
    <property type="entry name" value="GP_PDE"/>
    <property type="match status" value="1"/>
</dbReference>
<evidence type="ECO:0000313" key="2">
    <source>
        <dbReference type="EMBL" id="MCI0753171.1"/>
    </source>
</evidence>
<dbReference type="InterPro" id="IPR017946">
    <property type="entry name" value="PLC-like_Pdiesterase_TIM-brl"/>
</dbReference>
<protein>
    <submittedName>
        <fullName evidence="2">Glycerophosphodiester phosphodiesterase</fullName>
    </submittedName>
</protein>
<dbReference type="Pfam" id="PF03009">
    <property type="entry name" value="GDPD"/>
    <property type="match status" value="1"/>
</dbReference>